<dbReference type="InterPro" id="IPR001214">
    <property type="entry name" value="SET_dom"/>
</dbReference>
<dbReference type="GO" id="GO:0032259">
    <property type="term" value="P:methylation"/>
    <property type="evidence" value="ECO:0007669"/>
    <property type="project" value="UniProtKB-KW"/>
</dbReference>
<feature type="region of interest" description="Disordered" evidence="8">
    <location>
        <begin position="96"/>
        <end position="122"/>
    </location>
</feature>
<evidence type="ECO:0000259" key="12">
    <source>
        <dbReference type="PROSITE" id="PS51015"/>
    </source>
</evidence>
<dbReference type="PROSITE" id="PS51015">
    <property type="entry name" value="YDG"/>
    <property type="match status" value="1"/>
</dbReference>
<feature type="compositionally biased region" description="Basic and acidic residues" evidence="8">
    <location>
        <begin position="374"/>
        <end position="393"/>
    </location>
</feature>
<dbReference type="PROSITE" id="PS50280">
    <property type="entry name" value="SET"/>
    <property type="match status" value="1"/>
</dbReference>
<dbReference type="AlphaFoldDB" id="A0ABD1HS86"/>
<reference evidence="13 14" key="1">
    <citation type="submission" date="2024-06" db="EMBL/GenBank/DDBJ databases">
        <title>A chromosome level genome sequence of Diviner's sage (Salvia divinorum).</title>
        <authorList>
            <person name="Ford S.A."/>
            <person name="Ro D.-K."/>
            <person name="Ness R.W."/>
            <person name="Phillips M.A."/>
        </authorList>
    </citation>
    <scope>NUCLEOTIDE SEQUENCE [LARGE SCALE GENOMIC DNA]</scope>
    <source>
        <strain evidence="13">SAF-2024a</strain>
        <tissue evidence="13">Leaf</tissue>
    </source>
</reference>
<organism evidence="13 14">
    <name type="scientific">Salvia divinorum</name>
    <name type="common">Maria pastora</name>
    <name type="synonym">Diviner's sage</name>
    <dbReference type="NCBI Taxonomy" id="28513"/>
    <lineage>
        <taxon>Eukaryota</taxon>
        <taxon>Viridiplantae</taxon>
        <taxon>Streptophyta</taxon>
        <taxon>Embryophyta</taxon>
        <taxon>Tracheophyta</taxon>
        <taxon>Spermatophyta</taxon>
        <taxon>Magnoliopsida</taxon>
        <taxon>eudicotyledons</taxon>
        <taxon>Gunneridae</taxon>
        <taxon>Pentapetalae</taxon>
        <taxon>asterids</taxon>
        <taxon>lamiids</taxon>
        <taxon>Lamiales</taxon>
        <taxon>Lamiaceae</taxon>
        <taxon>Nepetoideae</taxon>
        <taxon>Mentheae</taxon>
        <taxon>Salviinae</taxon>
        <taxon>Salvia</taxon>
        <taxon>Salvia subgen. Calosphace</taxon>
    </lineage>
</organism>
<gene>
    <name evidence="13" type="ORF">AAHA92_09680</name>
</gene>
<evidence type="ECO:0000259" key="10">
    <source>
        <dbReference type="PROSITE" id="PS50867"/>
    </source>
</evidence>
<keyword evidence="3 13" id="KW-0489">Methyltransferase</keyword>
<keyword evidence="4 13" id="KW-0808">Transferase</keyword>
<dbReference type="SMART" id="SM00468">
    <property type="entry name" value="PreSET"/>
    <property type="match status" value="1"/>
</dbReference>
<dbReference type="InterPro" id="IPR003616">
    <property type="entry name" value="Post-SET_dom"/>
</dbReference>
<feature type="region of interest" description="Disordered" evidence="8">
    <location>
        <begin position="370"/>
        <end position="401"/>
    </location>
</feature>
<dbReference type="EC" id="2.1.1.354" evidence="13"/>
<keyword evidence="14" id="KW-1185">Reference proteome</keyword>
<evidence type="ECO:0000259" key="9">
    <source>
        <dbReference type="PROSITE" id="PS50280"/>
    </source>
</evidence>
<dbReference type="Pfam" id="PF05033">
    <property type="entry name" value="Pre-SET"/>
    <property type="match status" value="1"/>
</dbReference>
<dbReference type="GO" id="GO:0005694">
    <property type="term" value="C:chromosome"/>
    <property type="evidence" value="ECO:0007669"/>
    <property type="project" value="UniProtKB-SubCell"/>
</dbReference>
<evidence type="ECO:0000256" key="1">
    <source>
        <dbReference type="ARBA" id="ARBA00004286"/>
    </source>
</evidence>
<proteinExistence type="predicted"/>
<dbReference type="SUPFAM" id="SSF82199">
    <property type="entry name" value="SET domain"/>
    <property type="match status" value="1"/>
</dbReference>
<evidence type="ECO:0000259" key="11">
    <source>
        <dbReference type="PROSITE" id="PS50868"/>
    </source>
</evidence>
<dbReference type="PROSITE" id="PS50868">
    <property type="entry name" value="POST_SET"/>
    <property type="match status" value="1"/>
</dbReference>
<evidence type="ECO:0000256" key="2">
    <source>
        <dbReference type="ARBA" id="ARBA00022454"/>
    </source>
</evidence>
<comment type="caution">
    <text evidence="13">The sequence shown here is derived from an EMBL/GenBank/DDBJ whole genome shotgun (WGS) entry which is preliminary data.</text>
</comment>
<evidence type="ECO:0000256" key="7">
    <source>
        <dbReference type="PROSITE-ProRule" id="PRU00358"/>
    </source>
</evidence>
<dbReference type="SUPFAM" id="SSF88697">
    <property type="entry name" value="PUA domain-like"/>
    <property type="match status" value="1"/>
</dbReference>
<dbReference type="PANTHER" id="PTHR45660">
    <property type="entry name" value="HISTONE-LYSINE N-METHYLTRANSFERASE SETMAR"/>
    <property type="match status" value="1"/>
</dbReference>
<evidence type="ECO:0000313" key="13">
    <source>
        <dbReference type="EMBL" id="KAL1559327.1"/>
    </source>
</evidence>
<dbReference type="GO" id="GO:0005634">
    <property type="term" value="C:nucleus"/>
    <property type="evidence" value="ECO:0007669"/>
    <property type="project" value="UniProtKB-SubCell"/>
</dbReference>
<dbReference type="PROSITE" id="PS50867">
    <property type="entry name" value="PRE_SET"/>
    <property type="match status" value="1"/>
</dbReference>
<keyword evidence="2" id="KW-0158">Chromosome</keyword>
<dbReference type="Pfam" id="PF00856">
    <property type="entry name" value="SET"/>
    <property type="match status" value="1"/>
</dbReference>
<evidence type="ECO:0000256" key="3">
    <source>
        <dbReference type="ARBA" id="ARBA00022603"/>
    </source>
</evidence>
<feature type="domain" description="SET" evidence="9">
    <location>
        <begin position="787"/>
        <end position="907"/>
    </location>
</feature>
<dbReference type="InterPro" id="IPR015947">
    <property type="entry name" value="PUA-like_sf"/>
</dbReference>
<dbReference type="InterPro" id="IPR003105">
    <property type="entry name" value="SRA_YDG"/>
</dbReference>
<evidence type="ECO:0000256" key="5">
    <source>
        <dbReference type="ARBA" id="ARBA00022691"/>
    </source>
</evidence>
<keyword evidence="6 7" id="KW-0539">Nucleus</keyword>
<name>A0ABD1HS86_SALDI</name>
<dbReference type="Pfam" id="PF02182">
    <property type="entry name" value="SAD_SRA"/>
    <property type="match status" value="1"/>
</dbReference>
<dbReference type="Proteomes" id="UP001567538">
    <property type="component" value="Unassembled WGS sequence"/>
</dbReference>
<dbReference type="GO" id="GO:0140999">
    <property type="term" value="F:histone H3K4 trimethyltransferase activity"/>
    <property type="evidence" value="ECO:0007669"/>
    <property type="project" value="UniProtKB-EC"/>
</dbReference>
<feature type="domain" description="Post-SET" evidence="11">
    <location>
        <begin position="919"/>
        <end position="935"/>
    </location>
</feature>
<feature type="compositionally biased region" description="Basic and acidic residues" evidence="8">
    <location>
        <begin position="97"/>
        <end position="122"/>
    </location>
</feature>
<evidence type="ECO:0000256" key="8">
    <source>
        <dbReference type="SAM" id="MobiDB-lite"/>
    </source>
</evidence>
<dbReference type="EMBL" id="JBEAFC010000004">
    <property type="protein sequence ID" value="KAL1559327.1"/>
    <property type="molecule type" value="Genomic_DNA"/>
</dbReference>
<accession>A0ABD1HS86</accession>
<protein>
    <submittedName>
        <fullName evidence="13">[histone H3]-lysine(4) N-trimethyltransferase</fullName>
        <ecNumber evidence="13">2.1.1.354</ecNumber>
    </submittedName>
</protein>
<feature type="domain" description="YDG" evidence="12">
    <location>
        <begin position="488"/>
        <end position="638"/>
    </location>
</feature>
<dbReference type="InterPro" id="IPR036987">
    <property type="entry name" value="SRA-YDG_sf"/>
</dbReference>
<comment type="subcellular location">
    <subcellularLocation>
        <location evidence="1">Chromosome</location>
    </subcellularLocation>
    <subcellularLocation>
        <location evidence="7">Nucleus</location>
    </subcellularLocation>
</comment>
<dbReference type="Gene3D" id="2.30.280.10">
    <property type="entry name" value="SRA-YDG"/>
    <property type="match status" value="1"/>
</dbReference>
<sequence length="935" mass="103963">MVTSKNYCETAGFRNVLPSHFKPPVHNGFQSNSSAASPLAAVSHATDLKSSAAAFFTRRKDEWSGNGNILSSSDGAKYGKAIAAIPLRSLPTCHMKQKPEKSVSSHDKVHDEGQKDGKTSGNMDHKKEELWILGMDTLNATIANAKEFMSLFDPTFSMCNTFLDAIDILKNLGEPKGQHPSLNSDALTLSTSIDQSLSRKRQKVSSGISLVVQEKNACGTETMSGDKDEGSFISPAVQEENACGTETMSEDEVRILSPAVQEENACGTETISEDEVRILSPAVEEENTSGTETMSEDEDEVRILSPAEWKVSQLSVNNNNECVKPHGIIDANDYADPVSVATKAHQPVGSFPNCELTEAKCRDLPGNYFTDSGECSRESEGERYDDASKKMLPEDDDASGTYSLNCKNEHEYAENHKRLINFEIVPRDHPKGREVMEALKLFKEEYDKLLQQHESEPGVGKSTKGPHFVAAENVRLKGMNFSPDKPFGHIPGIEIGHEFSFRTELAIVGLNNQNFKGIDYVSVDWTPYATSVVDSGRYENKAKEHDILIYSGEGGNPNGLGNSSSDQKLVRGNLALFNSMEKEFPVRVIHKRTGLMKSKTLGAMPYVYVYYGLYKVNKYWQERDNQSCKLVYKFELQRLPGQPRIGVIPDDCEPLPVQRRNHGTDATGRKPVKEICVVDDVSQEKEKFKVRAMNGVDDEHPPPFTYTIKNVYPRLYWLGDPVGCDCVNGCSDSVQCPCVKKNGGEIPYNENGQLMKAKSNGVVHECGPSCKCPPTCMNRVSQGGPRLPLEIFKTKSMGWGVRSRSHILAGSFICEYVGEILSESEANQKIGKDEYLFDICHGKSQDDDYALDAANYGNIGRFINHSCDPNVFTRKVFYDHDDKKMPHIMFFASKKILPRHELMYDYNYANVEDVHGKLKSKACHCGSRKCTGRLY</sequence>
<dbReference type="InterPro" id="IPR046341">
    <property type="entry name" value="SET_dom_sf"/>
</dbReference>
<dbReference type="SMART" id="SM00317">
    <property type="entry name" value="SET"/>
    <property type="match status" value="1"/>
</dbReference>
<dbReference type="InterPro" id="IPR007728">
    <property type="entry name" value="Pre-SET_dom"/>
</dbReference>
<dbReference type="SMART" id="SM00466">
    <property type="entry name" value="SRA"/>
    <property type="match status" value="1"/>
</dbReference>
<evidence type="ECO:0000256" key="4">
    <source>
        <dbReference type="ARBA" id="ARBA00022679"/>
    </source>
</evidence>
<evidence type="ECO:0000313" key="14">
    <source>
        <dbReference type="Proteomes" id="UP001567538"/>
    </source>
</evidence>
<dbReference type="InterPro" id="IPR051357">
    <property type="entry name" value="H3K9_HMTase_SUVAR3-9"/>
</dbReference>
<evidence type="ECO:0000256" key="6">
    <source>
        <dbReference type="ARBA" id="ARBA00023242"/>
    </source>
</evidence>
<keyword evidence="5" id="KW-0949">S-adenosyl-L-methionine</keyword>
<dbReference type="PANTHER" id="PTHR45660:SF46">
    <property type="entry name" value="HISTONE-LYSINE N-METHYLTRANSFERASE, H3 LYSINE-9 SPECIFIC SUVH6"/>
    <property type="match status" value="1"/>
</dbReference>
<feature type="domain" description="Pre-SET" evidence="10">
    <location>
        <begin position="722"/>
        <end position="784"/>
    </location>
</feature>
<dbReference type="Gene3D" id="2.170.270.10">
    <property type="entry name" value="SET domain"/>
    <property type="match status" value="1"/>
</dbReference>